<evidence type="ECO:0000313" key="1">
    <source>
        <dbReference type="EMBL" id="EPI50813.1"/>
    </source>
</evidence>
<organism evidence="1 2">
    <name type="scientific">Gardnerella pickettii JCP7719</name>
    <dbReference type="NCBI Taxonomy" id="1261061"/>
    <lineage>
        <taxon>Bacteria</taxon>
        <taxon>Bacillati</taxon>
        <taxon>Actinomycetota</taxon>
        <taxon>Actinomycetes</taxon>
        <taxon>Bifidobacteriales</taxon>
        <taxon>Bifidobacteriaceae</taxon>
        <taxon>Gardnerella</taxon>
        <taxon>Gardnerella pickettii</taxon>
    </lineage>
</organism>
<gene>
    <name evidence="1" type="ORF">HMPREF1576_00664</name>
</gene>
<accession>S4H4F6</accession>
<comment type="caution">
    <text evidence="1">The sequence shown here is derived from an EMBL/GenBank/DDBJ whole genome shotgun (WGS) entry which is preliminary data.</text>
</comment>
<name>S4H4F6_9BIFI</name>
<dbReference type="EMBL" id="ATJO01000051">
    <property type="protein sequence ID" value="EPI50813.1"/>
    <property type="molecule type" value="Genomic_DNA"/>
</dbReference>
<reference evidence="1 2" key="1">
    <citation type="submission" date="2013-06" db="EMBL/GenBank/DDBJ databases">
        <authorList>
            <person name="Weinstock G."/>
            <person name="Sodergren E."/>
            <person name="Lobos E.A."/>
            <person name="Fulton L."/>
            <person name="Fulton R."/>
            <person name="Courtney L."/>
            <person name="Fronick C."/>
            <person name="O'Laughlin M."/>
            <person name="Godfrey J."/>
            <person name="Wilson R.M."/>
            <person name="Miner T."/>
            <person name="Farmer C."/>
            <person name="Delehaunty K."/>
            <person name="Cordes M."/>
            <person name="Minx P."/>
            <person name="Tomlinson C."/>
            <person name="Chen J."/>
            <person name="Wollam A."/>
            <person name="Pepin K.H."/>
            <person name="Bhonagiri V."/>
            <person name="Zhang X."/>
            <person name="Warren W."/>
            <person name="Mitreva M."/>
            <person name="Mardis E.R."/>
            <person name="Wilson R.K."/>
        </authorList>
    </citation>
    <scope>NUCLEOTIDE SEQUENCE [LARGE SCALE GENOMIC DNA]</scope>
    <source>
        <strain evidence="1 2">JCP7719</strain>
    </source>
</reference>
<proteinExistence type="predicted"/>
<dbReference type="AlphaFoldDB" id="S4H4F6"/>
<evidence type="ECO:0000313" key="2">
    <source>
        <dbReference type="Proteomes" id="UP000014601"/>
    </source>
</evidence>
<protein>
    <submittedName>
        <fullName evidence="1">Uncharacterized protein</fullName>
    </submittedName>
</protein>
<dbReference type="HOGENOM" id="CLU_2632998_0_0_11"/>
<sequence length="77" mass="8973">MRSCFPLFVPDSGGIWYKLGKIARNTDSLHLSLWRNICCDYELCLYKHKSQATKHDLCNTIYPNMICVKRICTKGMQ</sequence>
<dbReference type="Proteomes" id="UP000014601">
    <property type="component" value="Unassembled WGS sequence"/>
</dbReference>